<dbReference type="OrthoDB" id="5292062at2"/>
<organism evidence="1 2">
    <name type="scientific">Bdellovibrio bacteriovorus</name>
    <dbReference type="NCBI Taxonomy" id="959"/>
    <lineage>
        <taxon>Bacteria</taxon>
        <taxon>Pseudomonadati</taxon>
        <taxon>Bdellovibrionota</taxon>
        <taxon>Bdellovibrionia</taxon>
        <taxon>Bdellovibrionales</taxon>
        <taxon>Pseudobdellovibrionaceae</taxon>
        <taxon>Bdellovibrio</taxon>
    </lineage>
</organism>
<protein>
    <recommendedName>
        <fullName evidence="3">Outer membrane protein beta-barrel domain-containing protein</fullName>
    </recommendedName>
</protein>
<dbReference type="EMBL" id="CP020946">
    <property type="protein sequence ID" value="ASD64066.1"/>
    <property type="molecule type" value="Genomic_DNA"/>
</dbReference>
<evidence type="ECO:0008006" key="3">
    <source>
        <dbReference type="Google" id="ProtNLM"/>
    </source>
</evidence>
<evidence type="ECO:0000313" key="1">
    <source>
        <dbReference type="EMBL" id="ASD64066.1"/>
    </source>
</evidence>
<evidence type="ECO:0000313" key="2">
    <source>
        <dbReference type="Proteomes" id="UP000197003"/>
    </source>
</evidence>
<name>A0A1Z3N9E0_BDEBC</name>
<dbReference type="Proteomes" id="UP000197003">
    <property type="component" value="Chromosome"/>
</dbReference>
<sequence length="254" mass="28199">MASLKERQHTISLPKTRSRTKDQFLKNDKALIEWGMQIIKTIQFALIAASLFTAPTLVQAASGSSEYEEVSYDDLLNELSAKKQKVTQSSTSSFDDVRLHAGIGYANSFTNISANNQNFNRHTNGIQLSLGMDLFSPNWYSEGVFKNYGVSSSGSEEFTLRELDLKIGYTNRLESIWSYSISSGLSNRFLRFSDSSKGISVNETTPSLIVSTGFMAQVHKHLSLGAEVSAHTAMVNRTSDKNSFDFAFRLNTSL</sequence>
<proteinExistence type="predicted"/>
<accession>A0A1Z3N9E0</accession>
<reference evidence="1 2" key="1">
    <citation type="submission" date="2017-04" db="EMBL/GenBank/DDBJ databases">
        <title>Whole genome sequence of Bdellovibrio bacteriovorus strain SSB218315.</title>
        <authorList>
            <person name="Oyedara O."/>
            <person name="Rodriguez-Perez M.A."/>
        </authorList>
    </citation>
    <scope>NUCLEOTIDE SEQUENCE [LARGE SCALE GENOMIC DNA]</scope>
    <source>
        <strain evidence="1 2">SSB218315</strain>
    </source>
</reference>
<dbReference type="AlphaFoldDB" id="A0A1Z3N9E0"/>
<gene>
    <name evidence="1" type="ORF">B9G79_11065</name>
</gene>